<evidence type="ECO:0000256" key="8">
    <source>
        <dbReference type="SAM" id="SignalP"/>
    </source>
</evidence>
<dbReference type="Pfam" id="PF02518">
    <property type="entry name" value="HATPase_c"/>
    <property type="match status" value="1"/>
</dbReference>
<evidence type="ECO:0000256" key="4">
    <source>
        <dbReference type="ARBA" id="ARBA00023015"/>
    </source>
</evidence>
<keyword evidence="7" id="KW-1133">Transmembrane helix</keyword>
<feature type="transmembrane region" description="Helical" evidence="7">
    <location>
        <begin position="759"/>
        <end position="776"/>
    </location>
</feature>
<comment type="caution">
    <text evidence="12">The sequence shown here is derived from an EMBL/GenBank/DDBJ whole genome shotgun (WGS) entry which is preliminary data.</text>
</comment>
<dbReference type="EMBL" id="JAUMIT010000006">
    <property type="protein sequence ID" value="MDO3695562.1"/>
    <property type="molecule type" value="Genomic_DNA"/>
</dbReference>
<keyword evidence="4" id="KW-0805">Transcription regulation</keyword>
<dbReference type="PANTHER" id="PTHR43547:SF2">
    <property type="entry name" value="HYBRID SIGNAL TRANSDUCTION HISTIDINE KINASE C"/>
    <property type="match status" value="1"/>
</dbReference>
<dbReference type="PROSITE" id="PS50109">
    <property type="entry name" value="HIS_KIN"/>
    <property type="match status" value="1"/>
</dbReference>
<evidence type="ECO:0000259" key="9">
    <source>
        <dbReference type="PROSITE" id="PS01124"/>
    </source>
</evidence>
<feature type="domain" description="Histidine kinase" evidence="10">
    <location>
        <begin position="805"/>
        <end position="1022"/>
    </location>
</feature>
<dbReference type="Pfam" id="PF00072">
    <property type="entry name" value="Response_reg"/>
    <property type="match status" value="1"/>
</dbReference>
<dbReference type="SMART" id="SM00448">
    <property type="entry name" value="REC"/>
    <property type="match status" value="1"/>
</dbReference>
<dbReference type="PRINTS" id="PR00344">
    <property type="entry name" value="BCTRLSENSOR"/>
</dbReference>
<organism evidence="12 13">
    <name type="scientific">Wenyingzhuangia gilva</name>
    <dbReference type="NCBI Taxonomy" id="3057677"/>
    <lineage>
        <taxon>Bacteria</taxon>
        <taxon>Pseudomonadati</taxon>
        <taxon>Bacteroidota</taxon>
        <taxon>Flavobacteriia</taxon>
        <taxon>Flavobacteriales</taxon>
        <taxon>Flavobacteriaceae</taxon>
        <taxon>Wenyingzhuangia</taxon>
    </lineage>
</organism>
<keyword evidence="12" id="KW-0067">ATP-binding</keyword>
<sequence length="1289" mass="148473">MIRLFICFTFILSSSNIFGQYTKYQFFNNSLLSLEANSVRCFLQDNQDLMWVGTNRGLYSYDGYESFPHFVSGNDEERVINCGLFYKEDYILLGTDRGILVYNYKYDKYIPFEIEFSKDIRSMIITDDDLWLGCADGLYRYNYSQKKLYPIFGNSNTGIIYAIVEYNGFIYVETNGCFGKISTENYLYQNVVDDNLLNCNLLVNSLLKDESRNCIWIGEGSRLTKFYPSTNTFESLPFFFPVVKSLEVDSDNNVIIGTDNGLYIYDGKEVKHFVHNSQKPNSLTNNIIWNIYKDHSNNIWLGTDFGISMASDKISIEYIPIFQISGTGEGNQFHSIYIDSKGFYWLGGNNGLIRTKNYRDVDESFLWYNMGSQKNHLSHNYVRNIYEDKELNLWVSTDFGINKYDYQTNKFKRYLISDKDLKSTATWVYDMLEDDIGNLWISCFNEGIFKINKNKLTKSRGLYIADAHYSNKNGLSSNNIDQMVFDDRGNIWALNHNKGIDVLNLSSGITTQYPILDATNGMPPNYLLKGTDNTIWVGYRNGIVCINTKNNKTTTIPFEKKSNALVLSLLEVGNNIWATSTEGIWIVEKELLEVHHINIKDRIFYNMYYDKLHNKIILGGVDEIARCSPSIYKSQNEVQNIIISSITVNNENYINNYDELTVRYSKKLTLPFHQNNLVIKFSDLQYSKQNRGNKYVFKLDEGDDWTTLKADENTIQLNKLNPGTYNLWIAEKNNKSYKVYKPLQIMIHPAWYFTKTARFIYLLLFFGLITCVIIFFHQKNKLKIAHIERKKTLEQTKLKTDFFTNIAHEFKTPLSLIIAPLSGLIHESKNHKEKDVLKMIYQNSVKLNSLVQQAINYYRDNSEVPMGLVLSRVDFVDFTYTIFETYKINMKDSGIDFIFKANHEEIFVDVDILKAESIINNLLSNACKYTNQGDTIILSLDYDSNNSNIELKVSDTGIGISEKDIPFIFQRFYQTNKSIGKEGTGIGLYLVKNFVELHGGTIKVISNINEGTSFTVYLPVIINNSVERTIAEEKNNKAKEKPLIAIVEDNVAIAKFIYNIFISEYRCVIAYNGKTGLKISTDLKPDIIISDIMMPGMDGFEMCQRLKNNVSTATIPIILLTAKDDKETELKSIHLKIDAFISKPFDANILSSRVEQLLEKHKSYRKEIRIEKITTPNHQEQASADEKFLMMITDIIEKNIANPDLNVSFLCTEVGVSQKQLYRKIKGLTGFTTIDYIRSIRMKKAAILLSNKNFTVAEVMYEVGFSNHSYFAKCFSAEFGKTPRQFLGD</sequence>
<keyword evidence="3 6" id="KW-0597">Phosphoprotein</keyword>
<feature type="domain" description="HTH araC/xylS-type" evidence="9">
    <location>
        <begin position="1190"/>
        <end position="1289"/>
    </location>
</feature>
<dbReference type="SMART" id="SM00387">
    <property type="entry name" value="HATPase_c"/>
    <property type="match status" value="1"/>
</dbReference>
<dbReference type="SUPFAM" id="SSF52172">
    <property type="entry name" value="CheY-like"/>
    <property type="match status" value="1"/>
</dbReference>
<evidence type="ECO:0000256" key="3">
    <source>
        <dbReference type="ARBA" id="ARBA00022553"/>
    </source>
</evidence>
<dbReference type="Gene3D" id="3.30.565.10">
    <property type="entry name" value="Histidine kinase-like ATPase, C-terminal domain"/>
    <property type="match status" value="1"/>
</dbReference>
<evidence type="ECO:0000256" key="6">
    <source>
        <dbReference type="PROSITE-ProRule" id="PRU00169"/>
    </source>
</evidence>
<dbReference type="InterPro" id="IPR001789">
    <property type="entry name" value="Sig_transdc_resp-reg_receiver"/>
</dbReference>
<dbReference type="InterPro" id="IPR013783">
    <property type="entry name" value="Ig-like_fold"/>
</dbReference>
<dbReference type="Gene3D" id="1.10.287.130">
    <property type="match status" value="1"/>
</dbReference>
<feature type="signal peptide" evidence="8">
    <location>
        <begin position="1"/>
        <end position="19"/>
    </location>
</feature>
<dbReference type="InterPro" id="IPR036097">
    <property type="entry name" value="HisK_dim/P_sf"/>
</dbReference>
<evidence type="ECO:0000313" key="13">
    <source>
        <dbReference type="Proteomes" id="UP001168642"/>
    </source>
</evidence>
<dbReference type="SUPFAM" id="SSF47384">
    <property type="entry name" value="Homodimeric domain of signal transducing histidine kinase"/>
    <property type="match status" value="1"/>
</dbReference>
<dbReference type="CDD" id="cd00075">
    <property type="entry name" value="HATPase"/>
    <property type="match status" value="1"/>
</dbReference>
<dbReference type="InterPro" id="IPR003661">
    <property type="entry name" value="HisK_dim/P_dom"/>
</dbReference>
<keyword evidence="7" id="KW-0812">Transmembrane</keyword>
<dbReference type="Gene3D" id="3.40.50.2300">
    <property type="match status" value="1"/>
</dbReference>
<dbReference type="Pfam" id="PF12833">
    <property type="entry name" value="HTH_18"/>
    <property type="match status" value="1"/>
</dbReference>
<dbReference type="Gene3D" id="2.60.40.10">
    <property type="entry name" value="Immunoglobulins"/>
    <property type="match status" value="1"/>
</dbReference>
<dbReference type="InterPro" id="IPR011110">
    <property type="entry name" value="Reg_prop"/>
</dbReference>
<evidence type="ECO:0000256" key="2">
    <source>
        <dbReference type="ARBA" id="ARBA00012438"/>
    </source>
</evidence>
<dbReference type="SMART" id="SM00388">
    <property type="entry name" value="HisKA"/>
    <property type="match status" value="1"/>
</dbReference>
<keyword evidence="8" id="KW-0732">Signal</keyword>
<dbReference type="InterPro" id="IPR005467">
    <property type="entry name" value="His_kinase_dom"/>
</dbReference>
<name>A0ABT8VUB8_9FLAO</name>
<feature type="modified residue" description="4-aspartylphosphate" evidence="6">
    <location>
        <position position="1091"/>
    </location>
</feature>
<keyword evidence="13" id="KW-1185">Reference proteome</keyword>
<dbReference type="InterPro" id="IPR004358">
    <property type="entry name" value="Sig_transdc_His_kin-like_C"/>
</dbReference>
<gene>
    <name evidence="12" type="ORF">QVZ41_11995</name>
</gene>
<dbReference type="SMART" id="SM00342">
    <property type="entry name" value="HTH_ARAC"/>
    <property type="match status" value="1"/>
</dbReference>
<reference evidence="12" key="1">
    <citation type="submission" date="2023-07" db="EMBL/GenBank/DDBJ databases">
        <title>Wenyingzhuangia sp. chi5 genome sequencing and assembly.</title>
        <authorList>
            <person name="Park S."/>
        </authorList>
    </citation>
    <scope>NUCLEOTIDE SEQUENCE</scope>
    <source>
        <strain evidence="12">Chi5</strain>
    </source>
</reference>
<dbReference type="InterPro" id="IPR011006">
    <property type="entry name" value="CheY-like_superfamily"/>
</dbReference>
<dbReference type="InterPro" id="IPR015943">
    <property type="entry name" value="WD40/YVTN_repeat-like_dom_sf"/>
</dbReference>
<dbReference type="InterPro" id="IPR003594">
    <property type="entry name" value="HATPase_dom"/>
</dbReference>
<protein>
    <recommendedName>
        <fullName evidence="2">histidine kinase</fullName>
        <ecNumber evidence="2">2.7.13.3</ecNumber>
    </recommendedName>
</protein>
<keyword evidence="7" id="KW-0472">Membrane</keyword>
<comment type="catalytic activity">
    <reaction evidence="1">
        <text>ATP + protein L-histidine = ADP + protein N-phospho-L-histidine.</text>
        <dbReference type="EC" id="2.7.13.3"/>
    </reaction>
</comment>
<dbReference type="Pfam" id="PF07494">
    <property type="entry name" value="Reg_prop"/>
    <property type="match status" value="2"/>
</dbReference>
<dbReference type="Proteomes" id="UP001168642">
    <property type="component" value="Unassembled WGS sequence"/>
</dbReference>
<evidence type="ECO:0000256" key="1">
    <source>
        <dbReference type="ARBA" id="ARBA00000085"/>
    </source>
</evidence>
<dbReference type="InterPro" id="IPR018060">
    <property type="entry name" value="HTH_AraC"/>
</dbReference>
<dbReference type="PANTHER" id="PTHR43547">
    <property type="entry name" value="TWO-COMPONENT HISTIDINE KINASE"/>
    <property type="match status" value="1"/>
</dbReference>
<dbReference type="SUPFAM" id="SSF63829">
    <property type="entry name" value="Calcium-dependent phosphotriesterase"/>
    <property type="match status" value="2"/>
</dbReference>
<feature type="domain" description="Response regulatory" evidence="11">
    <location>
        <begin position="1043"/>
        <end position="1158"/>
    </location>
</feature>
<dbReference type="InterPro" id="IPR036890">
    <property type="entry name" value="HATPase_C_sf"/>
</dbReference>
<dbReference type="Gene3D" id="1.10.10.60">
    <property type="entry name" value="Homeodomain-like"/>
    <property type="match status" value="2"/>
</dbReference>
<evidence type="ECO:0000256" key="5">
    <source>
        <dbReference type="ARBA" id="ARBA00023163"/>
    </source>
</evidence>
<evidence type="ECO:0000313" key="12">
    <source>
        <dbReference type="EMBL" id="MDO3695562.1"/>
    </source>
</evidence>
<dbReference type="PROSITE" id="PS01124">
    <property type="entry name" value="HTH_ARAC_FAMILY_2"/>
    <property type="match status" value="1"/>
</dbReference>
<feature type="chain" id="PRO_5046588108" description="histidine kinase" evidence="8">
    <location>
        <begin position="20"/>
        <end position="1289"/>
    </location>
</feature>
<dbReference type="RefSeq" id="WP_302884835.1">
    <property type="nucleotide sequence ID" value="NZ_JAUMIT010000006.1"/>
</dbReference>
<accession>A0ABT8VUB8</accession>
<dbReference type="Gene3D" id="2.130.10.10">
    <property type="entry name" value="YVTN repeat-like/Quinoprotein amine dehydrogenase"/>
    <property type="match status" value="2"/>
</dbReference>
<dbReference type="InterPro" id="IPR009057">
    <property type="entry name" value="Homeodomain-like_sf"/>
</dbReference>
<keyword evidence="5" id="KW-0804">Transcription</keyword>
<dbReference type="SUPFAM" id="SSF55874">
    <property type="entry name" value="ATPase domain of HSP90 chaperone/DNA topoisomerase II/histidine kinase"/>
    <property type="match status" value="1"/>
</dbReference>
<proteinExistence type="predicted"/>
<evidence type="ECO:0000259" key="11">
    <source>
        <dbReference type="PROSITE" id="PS50110"/>
    </source>
</evidence>
<dbReference type="GO" id="GO:0005524">
    <property type="term" value="F:ATP binding"/>
    <property type="evidence" value="ECO:0007669"/>
    <property type="project" value="UniProtKB-KW"/>
</dbReference>
<dbReference type="EC" id="2.7.13.3" evidence="2"/>
<dbReference type="SUPFAM" id="SSF46689">
    <property type="entry name" value="Homeodomain-like"/>
    <property type="match status" value="1"/>
</dbReference>
<dbReference type="Pfam" id="PF00512">
    <property type="entry name" value="HisKA"/>
    <property type="match status" value="1"/>
</dbReference>
<dbReference type="CDD" id="cd00082">
    <property type="entry name" value="HisKA"/>
    <property type="match status" value="1"/>
</dbReference>
<keyword evidence="12" id="KW-0547">Nucleotide-binding</keyword>
<evidence type="ECO:0000259" key="10">
    <source>
        <dbReference type="PROSITE" id="PS50109"/>
    </source>
</evidence>
<evidence type="ECO:0000256" key="7">
    <source>
        <dbReference type="SAM" id="Phobius"/>
    </source>
</evidence>
<dbReference type="PROSITE" id="PS50110">
    <property type="entry name" value="RESPONSE_REGULATORY"/>
    <property type="match status" value="1"/>
</dbReference>